<reference evidence="3" key="1">
    <citation type="journal article" date="2019" name="Int. J. Syst. Evol. Microbiol.">
        <title>The Global Catalogue of Microorganisms (GCM) 10K type strain sequencing project: providing services to taxonomists for standard genome sequencing and annotation.</title>
        <authorList>
            <consortium name="The Broad Institute Genomics Platform"/>
            <consortium name="The Broad Institute Genome Sequencing Center for Infectious Disease"/>
            <person name="Wu L."/>
            <person name="Ma J."/>
        </authorList>
    </citation>
    <scope>NUCLEOTIDE SEQUENCE [LARGE SCALE GENOMIC DNA]</scope>
    <source>
        <strain evidence="3">CCUG 46385</strain>
    </source>
</reference>
<evidence type="ECO:0000256" key="1">
    <source>
        <dbReference type="SAM" id="MobiDB-lite"/>
    </source>
</evidence>
<dbReference type="RefSeq" id="WP_379787556.1">
    <property type="nucleotide sequence ID" value="NZ_JBHSHL010000013.1"/>
</dbReference>
<gene>
    <name evidence="2" type="ORF">ACFO4R_03150</name>
</gene>
<comment type="caution">
    <text evidence="2">The sequence shown here is derived from an EMBL/GenBank/DDBJ whole genome shotgun (WGS) entry which is preliminary data.</text>
</comment>
<proteinExistence type="predicted"/>
<feature type="compositionally biased region" description="Basic and acidic residues" evidence="1">
    <location>
        <begin position="34"/>
        <end position="52"/>
    </location>
</feature>
<dbReference type="EMBL" id="JBHSHL010000013">
    <property type="protein sequence ID" value="MFC4804070.1"/>
    <property type="molecule type" value="Genomic_DNA"/>
</dbReference>
<feature type="region of interest" description="Disordered" evidence="1">
    <location>
        <begin position="20"/>
        <end position="61"/>
    </location>
</feature>
<keyword evidence="3" id="KW-1185">Reference proteome</keyword>
<accession>A0ABV9QHG9</accession>
<name>A0ABV9QHG9_9FIRM</name>
<organism evidence="2 3">
    <name type="scientific">Filifactor villosus</name>
    <dbReference type="NCBI Taxonomy" id="29374"/>
    <lineage>
        <taxon>Bacteria</taxon>
        <taxon>Bacillati</taxon>
        <taxon>Bacillota</taxon>
        <taxon>Clostridia</taxon>
        <taxon>Peptostreptococcales</taxon>
        <taxon>Filifactoraceae</taxon>
        <taxon>Filifactor</taxon>
    </lineage>
</organism>
<protein>
    <submittedName>
        <fullName evidence="2">Uncharacterized protein</fullName>
    </submittedName>
</protein>
<sequence>MDELICNGNFAQAEISLNSLEPDSKDPAYFGDDFENKGQQEEQVEEQRREDNNNITADTGDDCGSDEEIPAHILSIQNNCHIINHLVNKAKQERFLSYPEKRVLLYIYKCLGDDGAKYLHTILEHCMDYNYHTTQGYIDRCKIQQPMGCKKISELFEDCCDKSGCNCNFKNEKLYPTPLIHALREKRDCFILSEASKNIGHFKKLPPKQDIHEPLSKTLTLNKQIHELKTQQKICRQRLEGLFEKNGYMEIETPQGLLIKNDEGLFIKL</sequence>
<evidence type="ECO:0000313" key="3">
    <source>
        <dbReference type="Proteomes" id="UP001595916"/>
    </source>
</evidence>
<evidence type="ECO:0000313" key="2">
    <source>
        <dbReference type="EMBL" id="MFC4804070.1"/>
    </source>
</evidence>
<dbReference type="Proteomes" id="UP001595916">
    <property type="component" value="Unassembled WGS sequence"/>
</dbReference>